<reference evidence="2 3" key="1">
    <citation type="submission" date="2023-01" db="EMBL/GenBank/DDBJ databases">
        <title>Analysis of 21 Apiospora genomes using comparative genomics revels a genus with tremendous synthesis potential of carbohydrate active enzymes and secondary metabolites.</title>
        <authorList>
            <person name="Sorensen T."/>
        </authorList>
    </citation>
    <scope>NUCLEOTIDE SEQUENCE [LARGE SCALE GENOMIC DNA]</scope>
    <source>
        <strain evidence="2 3">CBS 83171</strain>
    </source>
</reference>
<protein>
    <submittedName>
        <fullName evidence="2">Uncharacterized protein</fullName>
    </submittedName>
</protein>
<evidence type="ECO:0000313" key="3">
    <source>
        <dbReference type="Proteomes" id="UP001446871"/>
    </source>
</evidence>
<name>A0ABR1WE98_9PEZI</name>
<gene>
    <name evidence="2" type="ORF">PG996_000623</name>
</gene>
<dbReference type="EMBL" id="JAQQWM010000001">
    <property type="protein sequence ID" value="KAK8081842.1"/>
    <property type="molecule type" value="Genomic_DNA"/>
</dbReference>
<comment type="caution">
    <text evidence="2">The sequence shown here is derived from an EMBL/GenBank/DDBJ whole genome shotgun (WGS) entry which is preliminary data.</text>
</comment>
<feature type="compositionally biased region" description="Acidic residues" evidence="1">
    <location>
        <begin position="28"/>
        <end position="39"/>
    </location>
</feature>
<proteinExistence type="predicted"/>
<feature type="region of interest" description="Disordered" evidence="1">
    <location>
        <begin position="21"/>
        <end position="54"/>
    </location>
</feature>
<accession>A0ABR1WE98</accession>
<dbReference type="Proteomes" id="UP001446871">
    <property type="component" value="Unassembled WGS sequence"/>
</dbReference>
<sequence>MFVPFGVEVKNQTGEIVVLSERGKAETETEMEAEVEVETANETMTDSKPRGTRRQAAGGSIVAFSRYRKYASIRHDLVMQSVLEGYLTTRIVGIDGSRRDDPRSKHCGVE</sequence>
<keyword evidence="3" id="KW-1185">Reference proteome</keyword>
<evidence type="ECO:0000256" key="1">
    <source>
        <dbReference type="SAM" id="MobiDB-lite"/>
    </source>
</evidence>
<organism evidence="2 3">
    <name type="scientific">Apiospora saccharicola</name>
    <dbReference type="NCBI Taxonomy" id="335842"/>
    <lineage>
        <taxon>Eukaryota</taxon>
        <taxon>Fungi</taxon>
        <taxon>Dikarya</taxon>
        <taxon>Ascomycota</taxon>
        <taxon>Pezizomycotina</taxon>
        <taxon>Sordariomycetes</taxon>
        <taxon>Xylariomycetidae</taxon>
        <taxon>Amphisphaeriales</taxon>
        <taxon>Apiosporaceae</taxon>
        <taxon>Apiospora</taxon>
    </lineage>
</organism>
<evidence type="ECO:0000313" key="2">
    <source>
        <dbReference type="EMBL" id="KAK8081842.1"/>
    </source>
</evidence>